<reference evidence="1" key="5">
    <citation type="journal article" date="2017" name="Genome Announc.">
        <title>Complete Circularized Genome Sequences of Four Strains of Elizabethkingia anophelis, Including Two Novel Strains Isolated from Wild-Caught Anopheles sinensis.</title>
        <authorList>
            <person name="Pei D."/>
            <person name="Nicholson A.C."/>
            <person name="Jiang J."/>
            <person name="Chen H."/>
            <person name="Whitney A.M."/>
            <person name="Villarma A."/>
            <person name="Bell M."/>
            <person name="Humrighouse B."/>
            <person name="Rowe L.A."/>
            <person name="Sheth M."/>
            <person name="Batra D."/>
            <person name="Juieng P."/>
            <person name="Loparev V.N."/>
            <person name="McQuiston J.R."/>
            <person name="Lan Y."/>
            <person name="Ma Y."/>
            <person name="Xu J."/>
        </authorList>
    </citation>
    <scope>NUCLEOTIDE SEQUENCE</scope>
</reference>
<name>A0A455ZCS8_9FLAO</name>
<reference evidence="1" key="4">
    <citation type="journal article" date="2016" name="Sci. Rep.">
        <title>Genomic epidemiology and global diversity of the emerging bacterial pathogen Elizabethkingia anophelis.</title>
        <authorList>
            <person name="Breurec S."/>
            <person name="Criscuolo A."/>
            <person name="Diancourt L."/>
            <person name="Rendueles O."/>
            <person name="Vandenbogaert M."/>
            <person name="Passet V."/>
            <person name="Caro V."/>
            <person name="Rocha E.P."/>
            <person name="Touchon M."/>
            <person name="Brisse S."/>
        </authorList>
    </citation>
    <scope>NUCLEOTIDE SEQUENCE</scope>
</reference>
<organism evidence="1">
    <name type="scientific">Elizabethkingia anophelis</name>
    <dbReference type="NCBI Taxonomy" id="1117645"/>
    <lineage>
        <taxon>Bacteria</taxon>
        <taxon>Pseudomonadati</taxon>
        <taxon>Bacteroidota</taxon>
        <taxon>Flavobacteriia</taxon>
        <taxon>Flavobacteriales</taxon>
        <taxon>Weeksellaceae</taxon>
        <taxon>Elizabethkingia</taxon>
    </lineage>
</organism>
<reference evidence="1" key="7">
    <citation type="journal article" date="2017" name="Sci. Rep.">
        <title>Genomic features, phylogenetic relationships, and comparative genomics of Elizabethkingia anophelis strain EM361-97 isolated in Taiwan.</title>
        <authorList>
            <person name="Lin J.N."/>
            <person name="Lai C.H."/>
            <person name="Yang C.H."/>
            <person name="Huang Y.H."/>
            <person name="Lin H.H."/>
        </authorList>
    </citation>
    <scope>NUCLEOTIDE SEQUENCE</scope>
</reference>
<reference evidence="1" key="3">
    <citation type="journal article" date="2016" name="Genome Announc.">
        <title>Complete Genome Sequences of Four Strains from the 2015-2016 Elizabethkingia anophelis Outbreak.</title>
        <authorList>
            <person name="Nicholson A.C."/>
            <person name="Whitney A.M."/>
            <person name="Emery B.D."/>
            <person name="Bell M.E."/>
            <person name="Gartin J.T."/>
            <person name="Humrighouse B.W."/>
            <person name="Loparev V.N."/>
            <person name="Batra D."/>
            <person name="Sheth M."/>
            <person name="Rowe L.A."/>
            <person name="Juieng P."/>
            <person name="Knipe K."/>
            <person name="Gulvik C."/>
            <person name="McQuiston J.R."/>
        </authorList>
    </citation>
    <scope>NUCLEOTIDE SEQUENCE</scope>
</reference>
<reference evidence="1" key="1">
    <citation type="journal article" date="2014" name="Genome Biol. Evol.">
        <title>Comparative genomic analysis of malaria mosquito vector-associated novel pathogen Elizabethkingia anophelis.</title>
        <authorList>
            <person name="Teo J."/>
            <person name="Tan S.Y."/>
            <person name="Liu Y."/>
            <person name="Tay M."/>
            <person name="Ding Y."/>
            <person name="Li Y."/>
            <person name="Kjelleberg S."/>
            <person name="Givskov M."/>
            <person name="Lin R.T."/>
            <person name="Yang L."/>
        </authorList>
    </citation>
    <scope>NUCLEOTIDE SEQUENCE</scope>
</reference>
<evidence type="ECO:0000313" key="1">
    <source>
        <dbReference type="EMBL" id="DAC74550.1"/>
    </source>
</evidence>
<dbReference type="AlphaFoldDB" id="A0A455ZCS8"/>
<accession>A0A455ZCS8</accession>
<protein>
    <submittedName>
        <fullName evidence="1">Uncharacterized protein</fullName>
    </submittedName>
</protein>
<reference evidence="1" key="6">
    <citation type="journal article" date="2017" name="Nat. Commun.">
        <title>Evolutionary dynamics and genomic features of the Elizabethkingia anophelis 2015 to 2016 Wisconsin outbreak strain.</title>
        <authorList>
            <person name="Perrin A."/>
            <person name="Larsonneur E."/>
            <person name="Nicholson A.C."/>
            <person name="Edwards D.J."/>
            <person name="Gundlach K.M."/>
            <person name="Whitney A.M."/>
            <person name="Gulvik C.A."/>
            <person name="Bell M.E."/>
            <person name="Rendueles O."/>
            <person name="Cury J."/>
            <person name="Hugon P."/>
            <person name="Clermont D."/>
            <person name="Enouf V."/>
            <person name="Loparev V."/>
            <person name="Juieng P."/>
            <person name="Monson T."/>
            <person name="Warshauer D."/>
            <person name="Elbadawi L.I."/>
            <person name="Walters M.S."/>
            <person name="Crist M.B."/>
            <person name="Noble-Wang J."/>
            <person name="Borlaug G."/>
            <person name="Rocha E.P.C."/>
            <person name="Criscuolo A."/>
            <person name="Touchon M."/>
            <person name="Davis J.P."/>
            <person name="Holt K.E."/>
            <person name="McQuiston J.R."/>
            <person name="Brisse S."/>
        </authorList>
    </citation>
    <scope>NUCLEOTIDE SEQUENCE</scope>
</reference>
<reference evidence="1" key="8">
    <citation type="journal article" date="2018" name="J. ISSAAS">
        <title>In Silico Identification of Three Types of Integrative and Conjugative Elements (ICEs) in Elizabethkingia anophelis Strains Isolated from Around the World.</title>
        <authorList>
            <person name="Xu J."/>
            <person name="Pei D."/>
            <person name="Nicholson A."/>
            <person name="Lan Y."/>
            <person name="Xia Q."/>
        </authorList>
    </citation>
    <scope>NUCLEOTIDE SEQUENCE</scope>
</reference>
<dbReference type="EMBL" id="BK010591">
    <property type="protein sequence ID" value="DAC74550.1"/>
    <property type="molecule type" value="Genomic_DNA"/>
</dbReference>
<proteinExistence type="predicted"/>
<sequence length="50" mass="5559">MAVKGSIWLSVALKAKGHQLIDALSGYYLLILENNHIMSCYQFLGHLAIL</sequence>
<reference evidence="1" key="2">
    <citation type="journal article" date="2014" name="PLoS ONE">
        <title>Insights from the genome annotation of Elizabethkingia anophelis from the malaria vector Anopheles gambiae.</title>
        <authorList>
            <person name="Kukutla P."/>
            <person name="Lindberg B.G."/>
            <person name="Pei D."/>
            <person name="Rayl M."/>
            <person name="Yu W."/>
            <person name="Steritz M."/>
            <person name="Faye I."/>
            <person name="Xu J."/>
        </authorList>
    </citation>
    <scope>NUCLEOTIDE SEQUENCE</scope>
</reference>